<dbReference type="PROSITE" id="PS51841">
    <property type="entry name" value="LTD"/>
    <property type="match status" value="1"/>
</dbReference>
<accession>A0AAN0MI58</accession>
<dbReference type="InterPro" id="IPR036844">
    <property type="entry name" value="Hint_dom_sf"/>
</dbReference>
<dbReference type="InterPro" id="IPR001322">
    <property type="entry name" value="Lamin_tail_dom"/>
</dbReference>
<dbReference type="InterPro" id="IPR028992">
    <property type="entry name" value="Hedgehog/Intein_dom"/>
</dbReference>
<dbReference type="RefSeq" id="WP_373635672.1">
    <property type="nucleotide sequence ID" value="NZ_CP151767.2"/>
</dbReference>
<dbReference type="Gene3D" id="2.60.40.1260">
    <property type="entry name" value="Lamin Tail domain"/>
    <property type="match status" value="1"/>
</dbReference>
<dbReference type="SUPFAM" id="SSF51294">
    <property type="entry name" value="Hedgehog/intein (Hint) domain"/>
    <property type="match status" value="1"/>
</dbReference>
<dbReference type="Pfam" id="PF13403">
    <property type="entry name" value="Hint_2"/>
    <property type="match status" value="1"/>
</dbReference>
<evidence type="ECO:0000313" key="3">
    <source>
        <dbReference type="Proteomes" id="UP001470809"/>
    </source>
</evidence>
<dbReference type="Pfam" id="PF00932">
    <property type="entry name" value="LTD"/>
    <property type="match status" value="1"/>
</dbReference>
<sequence>MADFLNGILISEILADNAGGAAVDVNGNGTTNKQDEFVEFQNNTNADIDLEGYAVWSQERGLLHEFIAGSTILAGQTAAVIGEYTGSRTDYFGASNNSSSGNAQGGFLEDGEGNKDDTIYLVAPNGDYIRLSYGQPPNVPTTLPTDFPTGGSLQGTGETINSGAPNGTSFVRDADGNFVEGTPTPGVPGTPCFTPGTMIATDQGDVPVAALRPGMRVKSRDNGYVPLRAIRAAEIARAVLQWHPDLRAVTIPAGALGNDRQMMLSPAHCVLVQGADVELICDAPEAFVPVHHFVGLAGIGRVPGNQPVTYCHLLFDRHEVICSDGAWTESLYMGDLAHAALRAVQEWETEEGRRPEDITHDARARTVLKAFEARVLLDRGLRCVKAADLAA</sequence>
<gene>
    <name evidence="2" type="ORF">AABB31_09710</name>
</gene>
<dbReference type="AlphaFoldDB" id="A0AAN0MI58"/>
<evidence type="ECO:0000259" key="1">
    <source>
        <dbReference type="PROSITE" id="PS51841"/>
    </source>
</evidence>
<proteinExistence type="predicted"/>
<dbReference type="KEGG" id="yrh:AABB31_09710"/>
<evidence type="ECO:0000313" key="2">
    <source>
        <dbReference type="EMBL" id="WZU69101.2"/>
    </source>
</evidence>
<dbReference type="SUPFAM" id="SSF74853">
    <property type="entry name" value="Lamin A/C globular tail domain"/>
    <property type="match status" value="1"/>
</dbReference>
<dbReference type="EMBL" id="CP151767">
    <property type="protein sequence ID" value="WZU69101.2"/>
    <property type="molecule type" value="Genomic_DNA"/>
</dbReference>
<protein>
    <submittedName>
        <fullName evidence="2">Hint domain-containing protein</fullName>
    </submittedName>
</protein>
<reference evidence="2" key="1">
    <citation type="submission" date="2024-08" db="EMBL/GenBank/DDBJ databases">
        <title>Phylogenomic analyses of a clade within the roseobacter group suggest taxonomic reassignments of species of the genera Aestuariivita, Citreicella, Loktanella, Nautella, Pelagibaca, Ruegeria, Thalassobius, Thiobacimonas and Tropicibacter, and the proposal o.</title>
        <authorList>
            <person name="Jeon C.O."/>
        </authorList>
    </citation>
    <scope>NUCLEOTIDE SEQUENCE</scope>
    <source>
        <strain evidence="2">SS1-5</strain>
    </source>
</reference>
<feature type="domain" description="LTD" evidence="1">
    <location>
        <begin position="1"/>
        <end position="137"/>
    </location>
</feature>
<dbReference type="InterPro" id="IPR036415">
    <property type="entry name" value="Lamin_tail_dom_sf"/>
</dbReference>
<dbReference type="Proteomes" id="UP001470809">
    <property type="component" value="Chromosome"/>
</dbReference>
<keyword evidence="3" id="KW-1185">Reference proteome</keyword>
<name>A0AAN0MI58_9RHOB</name>
<organism evidence="2 3">
    <name type="scientific">Yoonia rhodophyticola</name>
    <dbReference type="NCBI Taxonomy" id="3137370"/>
    <lineage>
        <taxon>Bacteria</taxon>
        <taxon>Pseudomonadati</taxon>
        <taxon>Pseudomonadota</taxon>
        <taxon>Alphaproteobacteria</taxon>
        <taxon>Rhodobacterales</taxon>
        <taxon>Paracoccaceae</taxon>
        <taxon>Yoonia</taxon>
    </lineage>
</organism>
<dbReference type="Gene3D" id="2.170.16.10">
    <property type="entry name" value="Hedgehog/Intein (Hint) domain"/>
    <property type="match status" value="1"/>
</dbReference>